<dbReference type="Proteomes" id="UP001234297">
    <property type="component" value="Chromosome 11"/>
</dbReference>
<evidence type="ECO:0000313" key="1">
    <source>
        <dbReference type="EMBL" id="KAJ8625682.1"/>
    </source>
</evidence>
<dbReference type="EMBL" id="CM056819">
    <property type="protein sequence ID" value="KAJ8625682.1"/>
    <property type="molecule type" value="Genomic_DNA"/>
</dbReference>
<evidence type="ECO:0000313" key="2">
    <source>
        <dbReference type="Proteomes" id="UP001234297"/>
    </source>
</evidence>
<gene>
    <name evidence="1" type="ORF">MRB53_034212</name>
</gene>
<reference evidence="1 2" key="1">
    <citation type="journal article" date="2022" name="Hortic Res">
        <title>A haplotype resolved chromosomal level avocado genome allows analysis of novel avocado genes.</title>
        <authorList>
            <person name="Nath O."/>
            <person name="Fletcher S.J."/>
            <person name="Hayward A."/>
            <person name="Shaw L.M."/>
            <person name="Masouleh A.K."/>
            <person name="Furtado A."/>
            <person name="Henry R.J."/>
            <person name="Mitter N."/>
        </authorList>
    </citation>
    <scope>NUCLEOTIDE SEQUENCE [LARGE SCALE GENOMIC DNA]</scope>
    <source>
        <strain evidence="2">cv. Hass</strain>
    </source>
</reference>
<protein>
    <submittedName>
        <fullName evidence="1">Uncharacterized protein</fullName>
    </submittedName>
</protein>
<comment type="caution">
    <text evidence="1">The sequence shown here is derived from an EMBL/GenBank/DDBJ whole genome shotgun (WGS) entry which is preliminary data.</text>
</comment>
<keyword evidence="2" id="KW-1185">Reference proteome</keyword>
<sequence length="266" mass="29724">MRSQLAQATAKNKKTQPHDSNCIASRVETRVRLDERIFGSSMAHLSGLSSPVGANPNLNKSVVMTLLAQLADSVSSLSFSPKGNFLVATSWDHQVRCWEIGSSVPKAMILHDEPTEFKRITSPFKYQTKCVAAFPDHQGFLVGSIEGKVGVLHVDDSQQSKNFTFKCHRHENEIYTINSLNFHPVHHTFATAGSDGAFNFWDKDSKKRLMVTARFSQSIRCSTFNSDGSIFAFAVGYDWSMGPEYYNPAENNYILLHTPQESEVKL</sequence>
<proteinExistence type="predicted"/>
<name>A0ACC2KXX5_PERAE</name>
<accession>A0ACC2KXX5</accession>
<organism evidence="1 2">
    <name type="scientific">Persea americana</name>
    <name type="common">Avocado</name>
    <dbReference type="NCBI Taxonomy" id="3435"/>
    <lineage>
        <taxon>Eukaryota</taxon>
        <taxon>Viridiplantae</taxon>
        <taxon>Streptophyta</taxon>
        <taxon>Embryophyta</taxon>
        <taxon>Tracheophyta</taxon>
        <taxon>Spermatophyta</taxon>
        <taxon>Magnoliopsida</taxon>
        <taxon>Magnoliidae</taxon>
        <taxon>Laurales</taxon>
        <taxon>Lauraceae</taxon>
        <taxon>Persea</taxon>
    </lineage>
</organism>